<evidence type="ECO:0008006" key="4">
    <source>
        <dbReference type="Google" id="ProtNLM"/>
    </source>
</evidence>
<evidence type="ECO:0000313" key="3">
    <source>
        <dbReference type="Proteomes" id="UP001500359"/>
    </source>
</evidence>
<dbReference type="InterPro" id="IPR036654">
    <property type="entry name" value="DNA_pol_III_psi_sf"/>
</dbReference>
<dbReference type="RefSeq" id="WP_343860345.1">
    <property type="nucleotide sequence ID" value="NZ_BAAAFD010000007.1"/>
</dbReference>
<dbReference type="EMBL" id="BAAAFD010000007">
    <property type="protein sequence ID" value="GAA0857669.1"/>
    <property type="molecule type" value="Genomic_DNA"/>
</dbReference>
<comment type="caution">
    <text evidence="2">The sequence shown here is derived from an EMBL/GenBank/DDBJ whole genome shotgun (WGS) entry which is preliminary data.</text>
</comment>
<dbReference type="Gene3D" id="3.40.50.10220">
    <property type="entry name" value="DNA polymerase III, psi subunit"/>
    <property type="match status" value="1"/>
</dbReference>
<proteinExistence type="predicted"/>
<dbReference type="Pfam" id="PF03603">
    <property type="entry name" value="DNA_III_psi"/>
    <property type="match status" value="1"/>
</dbReference>
<evidence type="ECO:0000313" key="2">
    <source>
        <dbReference type="EMBL" id="GAA0857669.1"/>
    </source>
</evidence>
<dbReference type="Proteomes" id="UP001500359">
    <property type="component" value="Unassembled WGS sequence"/>
</dbReference>
<protein>
    <recommendedName>
        <fullName evidence="4">DNA polymerase III subunit psi</fullName>
    </recommendedName>
</protein>
<reference evidence="2 3" key="1">
    <citation type="journal article" date="2019" name="Int. J. Syst. Evol. Microbiol.">
        <title>The Global Catalogue of Microorganisms (GCM) 10K type strain sequencing project: providing services to taxonomists for standard genome sequencing and annotation.</title>
        <authorList>
            <consortium name="The Broad Institute Genomics Platform"/>
            <consortium name="The Broad Institute Genome Sequencing Center for Infectious Disease"/>
            <person name="Wu L."/>
            <person name="Ma J."/>
        </authorList>
    </citation>
    <scope>NUCLEOTIDE SEQUENCE [LARGE SCALE GENOMIC DNA]</scope>
    <source>
        <strain evidence="2 3">JCM 15896</strain>
    </source>
</reference>
<organism evidence="2 3">
    <name type="scientific">Aliiglaciecola litoralis</name>
    <dbReference type="NCBI Taxonomy" id="582857"/>
    <lineage>
        <taxon>Bacteria</taxon>
        <taxon>Pseudomonadati</taxon>
        <taxon>Pseudomonadota</taxon>
        <taxon>Gammaproteobacteria</taxon>
        <taxon>Alteromonadales</taxon>
        <taxon>Alteromonadaceae</taxon>
        <taxon>Aliiglaciecola</taxon>
    </lineage>
</organism>
<dbReference type="SUPFAM" id="SSF102220">
    <property type="entry name" value="DNA polymerase III psi subunit"/>
    <property type="match status" value="1"/>
</dbReference>
<accession>A0ABN1LLM4</accession>
<gene>
    <name evidence="2" type="ORF">GCM10009114_24310</name>
</gene>
<feature type="compositionally biased region" description="Polar residues" evidence="1">
    <location>
        <begin position="38"/>
        <end position="54"/>
    </location>
</feature>
<keyword evidence="3" id="KW-1185">Reference proteome</keyword>
<sequence>MTSKHTQNQLSAYQNAMLTHMGIVYWKTRESADAPETPQLTATKAPQLSATKTPSVEQKQAGLAKLKQQLTVDKTTDVKQSVLLCLNTQNSSNQLITDVLNWLEINDKTIVFADKSIEHYSNYALAWCIGQHFEYKNKVLTTPTIAELSSISAKRRLWSLLQQYPNAH</sequence>
<name>A0ABN1LLM4_9ALTE</name>
<dbReference type="InterPro" id="IPR004615">
    <property type="entry name" value="DNA_pol_III_psi"/>
</dbReference>
<evidence type="ECO:0000256" key="1">
    <source>
        <dbReference type="SAM" id="MobiDB-lite"/>
    </source>
</evidence>
<feature type="region of interest" description="Disordered" evidence="1">
    <location>
        <begin position="35"/>
        <end position="54"/>
    </location>
</feature>